<dbReference type="Proteomes" id="UP000013827">
    <property type="component" value="Unassembled WGS sequence"/>
</dbReference>
<keyword evidence="2 6" id="KW-0479">Metal-binding</keyword>
<dbReference type="eggNOG" id="KOG2469">
    <property type="taxonomic scope" value="Eukaryota"/>
</dbReference>
<keyword evidence="8" id="KW-1185">Reference proteome</keyword>
<evidence type="ECO:0000256" key="3">
    <source>
        <dbReference type="ARBA" id="ARBA00022801"/>
    </source>
</evidence>
<dbReference type="AlphaFoldDB" id="A0A0D3J4B7"/>
<dbReference type="GO" id="GO:0008253">
    <property type="term" value="F:5'-nucleotidase activity"/>
    <property type="evidence" value="ECO:0007669"/>
    <property type="project" value="TreeGrafter"/>
</dbReference>
<evidence type="ECO:0000256" key="6">
    <source>
        <dbReference type="PIRSR" id="PIRSR017434-2"/>
    </source>
</evidence>
<comment type="similarity">
    <text evidence="1">Belongs to the 5'(3')-deoxyribonucleotidase family.</text>
</comment>
<keyword evidence="4 6" id="KW-0460">Magnesium</keyword>
<feature type="active site" description="Nucleophile" evidence="5">
    <location>
        <position position="38"/>
    </location>
</feature>
<dbReference type="KEGG" id="ehx:EMIHUDRAFT_448031"/>
<reference evidence="7" key="2">
    <citation type="submission" date="2024-10" db="UniProtKB">
        <authorList>
            <consortium name="EnsemblProtists"/>
        </authorList>
    </citation>
    <scope>IDENTIFICATION</scope>
</reference>
<dbReference type="Gene3D" id="3.40.50.1000">
    <property type="entry name" value="HAD superfamily/HAD-like"/>
    <property type="match status" value="1"/>
</dbReference>
<evidence type="ECO:0000256" key="4">
    <source>
        <dbReference type="ARBA" id="ARBA00022842"/>
    </source>
</evidence>
<dbReference type="GeneID" id="19046353"/>
<evidence type="ECO:0000313" key="7">
    <source>
        <dbReference type="EnsemblProtists" id="EOD18352"/>
    </source>
</evidence>
<protein>
    <recommendedName>
        <fullName evidence="9">5'-nucleotidase</fullName>
    </recommendedName>
</protein>
<accession>A0A0D3J4B7</accession>
<dbReference type="Pfam" id="PF05761">
    <property type="entry name" value="5_nucleotid"/>
    <property type="match status" value="1"/>
</dbReference>
<comment type="cofactor">
    <cofactor evidence="6">
        <name>Mg(2+)</name>
        <dbReference type="ChEBI" id="CHEBI:18420"/>
    </cofactor>
    <text evidence="6">Binds 1 Mg(2+) ion per subunit.</text>
</comment>
<evidence type="ECO:0000313" key="8">
    <source>
        <dbReference type="Proteomes" id="UP000013827"/>
    </source>
</evidence>
<dbReference type="NCBIfam" id="TIGR02244">
    <property type="entry name" value="HAD-IG-Ncltidse"/>
    <property type="match status" value="1"/>
</dbReference>
<dbReference type="HOGENOM" id="CLU_017845_4_1_1"/>
<evidence type="ECO:0000256" key="2">
    <source>
        <dbReference type="ARBA" id="ARBA00022723"/>
    </source>
</evidence>
<dbReference type="PANTHER" id="PTHR12103:SF15">
    <property type="entry name" value="CYTOSOLIC PURINE 5'-NUCLEOTIDASE"/>
    <property type="match status" value="1"/>
</dbReference>
<sequence length="544" mass="60583">MTATDVSEAAASAAIPASTNVFCNRALNLGGIQAVGFDMDYTLAEYVPETFDLLAYDGAIEKLVNTMGYPAAVLDLVYDPHAYMRGLVIDKKRGNLLKLDRHKYVKVAYHGLKRMTPEERKAIYATSFETAPAFTPPDFSTIDTAFLLVDACLFCQLVSYKDDHPDEVTKSYEQIYRDVRRAVDLCHCDGVIKDAVAVNPAKYIRSDPALATMLTALKQGGKQVFIVTNSLYDYTDVVLRHLLGASWLDYFDLVVCGARKPGFLLDPYLPIFQVRQDGSLENAEIISPQDGARLLQRSRVFQGGNWQHLHALLQLASGSGLLYVGDHMYSDILRSKRTLGWRTLLIVPELRDELLTAEDQPHPGRRPISVRSRLDLGSVSLQETRHLAAAVDEAYAERAAARLQHLEIRRSQLEIDSEVEALLEGDGGAAKAEALSEEERAELLERLGPPPALAELDERIAEARDQQRVLSSALNEALCRQHEAYHPAWGRLFKTGAQNSRWAQQVQEYACLYTSHVTNLVQFAPDTSFRALSDLMPHDRAPPA</sequence>
<dbReference type="STRING" id="2903.R1C7X3"/>
<dbReference type="PaxDb" id="2903-EOD18352"/>
<dbReference type="InterPro" id="IPR023214">
    <property type="entry name" value="HAD_sf"/>
</dbReference>
<feature type="binding site" evidence="6">
    <location>
        <position position="40"/>
    </location>
    <ligand>
        <name>GMP</name>
        <dbReference type="ChEBI" id="CHEBI:58115"/>
    </ligand>
</feature>
<dbReference type="InterPro" id="IPR036412">
    <property type="entry name" value="HAD-like_sf"/>
</dbReference>
<evidence type="ECO:0000256" key="1">
    <source>
        <dbReference type="ARBA" id="ARBA00009589"/>
    </source>
</evidence>
<dbReference type="GO" id="GO:0046872">
    <property type="term" value="F:metal ion binding"/>
    <property type="evidence" value="ECO:0007669"/>
    <property type="project" value="UniProtKB-KW"/>
</dbReference>
<reference evidence="8" key="1">
    <citation type="journal article" date="2013" name="Nature">
        <title>Pan genome of the phytoplankton Emiliania underpins its global distribution.</title>
        <authorList>
            <person name="Read B.A."/>
            <person name="Kegel J."/>
            <person name="Klute M.J."/>
            <person name="Kuo A."/>
            <person name="Lefebvre S.C."/>
            <person name="Maumus F."/>
            <person name="Mayer C."/>
            <person name="Miller J."/>
            <person name="Monier A."/>
            <person name="Salamov A."/>
            <person name="Young J."/>
            <person name="Aguilar M."/>
            <person name="Claverie J.M."/>
            <person name="Frickenhaus S."/>
            <person name="Gonzalez K."/>
            <person name="Herman E.K."/>
            <person name="Lin Y.C."/>
            <person name="Napier J."/>
            <person name="Ogata H."/>
            <person name="Sarno A.F."/>
            <person name="Shmutz J."/>
            <person name="Schroeder D."/>
            <person name="de Vargas C."/>
            <person name="Verret F."/>
            <person name="von Dassow P."/>
            <person name="Valentin K."/>
            <person name="Van de Peer Y."/>
            <person name="Wheeler G."/>
            <person name="Dacks J.B."/>
            <person name="Delwiche C.F."/>
            <person name="Dyhrman S.T."/>
            <person name="Glockner G."/>
            <person name="John U."/>
            <person name="Richards T."/>
            <person name="Worden A.Z."/>
            <person name="Zhang X."/>
            <person name="Grigoriev I.V."/>
            <person name="Allen A.E."/>
            <person name="Bidle K."/>
            <person name="Borodovsky M."/>
            <person name="Bowler C."/>
            <person name="Brownlee C."/>
            <person name="Cock J.M."/>
            <person name="Elias M."/>
            <person name="Gladyshev V.N."/>
            <person name="Groth M."/>
            <person name="Guda C."/>
            <person name="Hadaegh A."/>
            <person name="Iglesias-Rodriguez M.D."/>
            <person name="Jenkins J."/>
            <person name="Jones B.M."/>
            <person name="Lawson T."/>
            <person name="Leese F."/>
            <person name="Lindquist E."/>
            <person name="Lobanov A."/>
            <person name="Lomsadze A."/>
            <person name="Malik S.B."/>
            <person name="Marsh M.E."/>
            <person name="Mackinder L."/>
            <person name="Mock T."/>
            <person name="Mueller-Roeber B."/>
            <person name="Pagarete A."/>
            <person name="Parker M."/>
            <person name="Probert I."/>
            <person name="Quesneville H."/>
            <person name="Raines C."/>
            <person name="Rensing S.A."/>
            <person name="Riano-Pachon D.M."/>
            <person name="Richier S."/>
            <person name="Rokitta S."/>
            <person name="Shiraiwa Y."/>
            <person name="Soanes D.M."/>
            <person name="van der Giezen M."/>
            <person name="Wahlund T.M."/>
            <person name="Williams B."/>
            <person name="Wilson W."/>
            <person name="Wolfe G."/>
            <person name="Wurch L.L."/>
        </authorList>
    </citation>
    <scope>NUCLEOTIDE SEQUENCE</scope>
</reference>
<dbReference type="PANTHER" id="PTHR12103">
    <property type="entry name" value="5'-NUCLEOTIDASE DOMAIN-CONTAINING"/>
    <property type="match status" value="1"/>
</dbReference>
<proteinExistence type="inferred from homology"/>
<evidence type="ECO:0008006" key="9">
    <source>
        <dbReference type="Google" id="ProtNLM"/>
    </source>
</evidence>
<feature type="binding site" evidence="6">
    <location>
        <position position="38"/>
    </location>
    <ligand>
        <name>Mg(2+)</name>
        <dbReference type="ChEBI" id="CHEBI:18420"/>
    </ligand>
</feature>
<dbReference type="RefSeq" id="XP_005770781.1">
    <property type="nucleotide sequence ID" value="XM_005770724.1"/>
</dbReference>
<name>A0A0D3J4B7_EMIH1</name>
<organism evidence="7 8">
    <name type="scientific">Emiliania huxleyi (strain CCMP1516)</name>
    <dbReference type="NCBI Taxonomy" id="280463"/>
    <lineage>
        <taxon>Eukaryota</taxon>
        <taxon>Haptista</taxon>
        <taxon>Haptophyta</taxon>
        <taxon>Prymnesiophyceae</taxon>
        <taxon>Isochrysidales</taxon>
        <taxon>Noelaerhabdaceae</taxon>
        <taxon>Emiliania</taxon>
    </lineage>
</organism>
<feature type="binding site" evidence="6">
    <location>
        <position position="326"/>
    </location>
    <ligand>
        <name>Mg(2+)</name>
        <dbReference type="ChEBI" id="CHEBI:18420"/>
    </ligand>
</feature>
<keyword evidence="3" id="KW-0378">Hydrolase</keyword>
<dbReference type="PIRSF" id="PIRSF017434">
    <property type="entry name" value="Purine_5'-nucleotidase"/>
    <property type="match status" value="1"/>
</dbReference>
<dbReference type="SUPFAM" id="SSF56784">
    <property type="entry name" value="HAD-like"/>
    <property type="match status" value="2"/>
</dbReference>
<feature type="active site" description="Proton donor" evidence="5">
    <location>
        <position position="40"/>
    </location>
</feature>
<dbReference type="EnsemblProtists" id="EOD18352">
    <property type="protein sequence ID" value="EOD18352"/>
    <property type="gene ID" value="EMIHUDRAFT_448031"/>
</dbReference>
<evidence type="ECO:0000256" key="5">
    <source>
        <dbReference type="PIRSR" id="PIRSR017434-1"/>
    </source>
</evidence>
<dbReference type="InterPro" id="IPR016695">
    <property type="entry name" value="Pur_nucleotidase"/>
</dbReference>
<dbReference type="InterPro" id="IPR008380">
    <property type="entry name" value="HAD-SF_hydro_IG_5-nucl"/>
</dbReference>
<dbReference type="OMA" id="YVGDHMY"/>